<organism evidence="2 3">
    <name type="scientific">Saimiriine herpesvirus 2 (strain 488)</name>
    <name type="common">SaHV-2</name>
    <name type="synonym">Herpesvirus saimiri</name>
    <dbReference type="NCBI Taxonomy" id="10384"/>
    <lineage>
        <taxon>Viruses</taxon>
        <taxon>Duplodnaviria</taxon>
        <taxon>Heunggongvirae</taxon>
        <taxon>Peploviricota</taxon>
        <taxon>Herviviricetes</taxon>
        <taxon>Herpesvirales</taxon>
        <taxon>Orthoherpesviridae</taxon>
        <taxon>Gammaherpesvirinae</taxon>
        <taxon>Rhadinovirus</taxon>
        <taxon>Rhadinovirus saimiriinegamma2</taxon>
        <taxon>Saimiriine herpesvirus 2</taxon>
    </lineage>
</organism>
<reference evidence="2 3" key="1">
    <citation type="journal article" date="2003" name="Virology">
        <title>The genome of herpesvirus saimiri C488 which is capable of transforming human T cells.</title>
        <authorList>
            <person name="Ensser A."/>
            <person name="Thurau M."/>
            <person name="Wittmann S."/>
            <person name="Fickenscher H."/>
        </authorList>
    </citation>
    <scope>NUCLEOTIDE SEQUENCE [LARGE SCALE GENOMIC DNA]</scope>
    <source>
        <strain evidence="2">C488</strain>
    </source>
</reference>
<evidence type="ECO:0000313" key="2">
    <source>
        <dbReference type="EMBL" id="CAC84326.1"/>
    </source>
</evidence>
<dbReference type="EMBL" id="AJ410493">
    <property type="protein sequence ID" value="CAC84326.1"/>
    <property type="molecule type" value="Genomic_DNA"/>
</dbReference>
<evidence type="ECO:0000256" key="1">
    <source>
        <dbReference type="ARBA" id="ARBA00009153"/>
    </source>
</evidence>
<name>Q80BP6_SHV2C</name>
<evidence type="ECO:0000313" key="3">
    <source>
        <dbReference type="Proteomes" id="UP000168086"/>
    </source>
</evidence>
<sequence length="208" mass="24305">MSTHQCQFNKLNTVVCQYHKVFCLYQCCQCKKYHICDGSKTCILINTGESLVCTLTGNCIFNNFQENTFLKQDNVKESKQQFDFTLFANILESLKQDLENYFIKSYGLEEVSKAILDNNSLKPEICDLIRCTFQHCCHIFGEIQYGYDIICSMYIHIIISIYSTKTVYGNLLFKCTKNKKYDYILKRMRETWMSTLITGDSCQDQIKS</sequence>
<organismHost>
    <name type="scientific">Saimiri sciureus</name>
    <name type="common">Common squirrel monkey</name>
    <dbReference type="NCBI Taxonomy" id="9521"/>
</organismHost>
<dbReference type="Proteomes" id="UP000168086">
    <property type="component" value="Genome"/>
</dbReference>
<comment type="similarity">
    <text evidence="1">Belongs to the herpesviridae UL92 family.</text>
</comment>
<protein>
    <submittedName>
        <fullName evidence="2">Uncharacterized protein</fullName>
    </submittedName>
</protein>
<accession>Q80BP6</accession>
<dbReference type="InterPro" id="IPR004289">
    <property type="entry name" value="Herpes_UL92"/>
</dbReference>
<dbReference type="Pfam" id="PF03048">
    <property type="entry name" value="Herpes_UL92"/>
    <property type="match status" value="1"/>
</dbReference>
<proteinExistence type="inferred from homology"/>